<reference evidence="4 5" key="1">
    <citation type="submission" date="2024-07" db="EMBL/GenBank/DDBJ databases">
        <title>Section-level genome sequencing and comparative genomics of Aspergillus sections Usti and Cavernicolus.</title>
        <authorList>
            <consortium name="Lawrence Berkeley National Laboratory"/>
            <person name="Nybo J.L."/>
            <person name="Vesth T.C."/>
            <person name="Theobald S."/>
            <person name="Frisvad J.C."/>
            <person name="Larsen T.O."/>
            <person name="Kjaerboelling I."/>
            <person name="Rothschild-Mancinelli K."/>
            <person name="Lyhne E.K."/>
            <person name="Kogle M.E."/>
            <person name="Barry K."/>
            <person name="Clum A."/>
            <person name="Na H."/>
            <person name="Ledsgaard L."/>
            <person name="Lin J."/>
            <person name="Lipzen A."/>
            <person name="Kuo A."/>
            <person name="Riley R."/>
            <person name="Mondo S."/>
            <person name="LaButti K."/>
            <person name="Haridas S."/>
            <person name="Pangalinan J."/>
            <person name="Salamov A.A."/>
            <person name="Simmons B.A."/>
            <person name="Magnuson J.K."/>
            <person name="Chen J."/>
            <person name="Drula E."/>
            <person name="Henrissat B."/>
            <person name="Wiebenga A."/>
            <person name="Lubbers R.J."/>
            <person name="Gomes A.C."/>
            <person name="Makela M.R."/>
            <person name="Stajich J."/>
            <person name="Grigoriev I.V."/>
            <person name="Mortensen U.H."/>
            <person name="De vries R.P."/>
            <person name="Baker S.E."/>
            <person name="Andersen M.R."/>
        </authorList>
    </citation>
    <scope>NUCLEOTIDE SEQUENCE [LARGE SCALE GENOMIC DNA]</scope>
    <source>
        <strain evidence="4 5">CBS 600.67</strain>
    </source>
</reference>
<feature type="domain" description="Nephrocystin 3-like N-terminal" evidence="3">
    <location>
        <begin position="374"/>
        <end position="521"/>
    </location>
</feature>
<dbReference type="InterPro" id="IPR000845">
    <property type="entry name" value="Nucleoside_phosphorylase_d"/>
</dbReference>
<dbReference type="Gene3D" id="3.40.50.300">
    <property type="entry name" value="P-loop containing nucleotide triphosphate hydrolases"/>
    <property type="match status" value="1"/>
</dbReference>
<dbReference type="PANTHER" id="PTHR46082">
    <property type="entry name" value="ATP/GTP-BINDING PROTEIN-RELATED"/>
    <property type="match status" value="1"/>
</dbReference>
<sequence>MSTRTHDNVDIDSEVDPRKKRKLNRKLSHDDYTIGWMCVLRCELNATRALLDEEHARLPPAENDNNSYVLGQMGLHNIAIAFSGSGIYGTNAAAQTTTNMLRTFRNIRFGLLVGVGGGAPMPPDPSNSLCDIRLGDVVVCNPKGNHGGVLHYDFGKWGDDRAFSVESHLNKPPKILSKAIELLQSDHDFGQGEMKQYVSQITEISKKRPALREYRFPARGQDQLFKAHIPHSGGEDCLKSDEPVVHYGLIASGNAVMRSARYRDRLRDMWNISCFEMEAAALVDDFPCAVIRGICDYSDGHKTKLWQPYAAVVAAAYAKDLLREVTDTLSNINEILAIVSKTTEQAQKAEILTWLTPITHGSEQSDIFTRATKGTGQWFLSSAEFHSWLSQAKQILFCQGIPGAGKTIMASIVVNHLQTVYQIRHRTEIAYVYCNFRRHSEQKPTDILANLLKQLVGRGPSLPKSMEVLYTRHKEIRTRPSLDEICRVLRSVVADYEKVYIVIDALDESQKSALLQKMWADIWTTI</sequence>
<dbReference type="EMBL" id="JBFXLS010000139">
    <property type="protein sequence ID" value="KAL2813752.1"/>
    <property type="molecule type" value="Genomic_DNA"/>
</dbReference>
<accession>A0ABR4HEC1</accession>
<evidence type="ECO:0000256" key="1">
    <source>
        <dbReference type="ARBA" id="ARBA00022737"/>
    </source>
</evidence>
<dbReference type="Proteomes" id="UP001610335">
    <property type="component" value="Unassembled WGS sequence"/>
</dbReference>
<dbReference type="SUPFAM" id="SSF52540">
    <property type="entry name" value="P-loop containing nucleoside triphosphate hydrolases"/>
    <property type="match status" value="1"/>
</dbReference>
<dbReference type="InterPro" id="IPR053137">
    <property type="entry name" value="NLR-like"/>
</dbReference>
<comment type="caution">
    <text evidence="4">The sequence shown here is derived from an EMBL/GenBank/DDBJ whole genome shotgun (WGS) entry which is preliminary data.</text>
</comment>
<dbReference type="InterPro" id="IPR035994">
    <property type="entry name" value="Nucleoside_phosphorylase_sf"/>
</dbReference>
<evidence type="ECO:0000259" key="3">
    <source>
        <dbReference type="Pfam" id="PF24883"/>
    </source>
</evidence>
<keyword evidence="5" id="KW-1185">Reference proteome</keyword>
<dbReference type="InterPro" id="IPR027417">
    <property type="entry name" value="P-loop_NTPase"/>
</dbReference>
<evidence type="ECO:0000259" key="2">
    <source>
        <dbReference type="Pfam" id="PF01048"/>
    </source>
</evidence>
<proteinExistence type="predicted"/>
<protein>
    <submittedName>
        <fullName evidence="4">Nucleoside phosphorylase domain-containing protein</fullName>
    </submittedName>
</protein>
<dbReference type="Pfam" id="PF01048">
    <property type="entry name" value="PNP_UDP_1"/>
    <property type="match status" value="1"/>
</dbReference>
<evidence type="ECO:0000313" key="5">
    <source>
        <dbReference type="Proteomes" id="UP001610335"/>
    </source>
</evidence>
<keyword evidence="1" id="KW-0677">Repeat</keyword>
<gene>
    <name evidence="4" type="ORF">BDW59DRAFT_178159</name>
</gene>
<organism evidence="4 5">
    <name type="scientific">Aspergillus cavernicola</name>
    <dbReference type="NCBI Taxonomy" id="176166"/>
    <lineage>
        <taxon>Eukaryota</taxon>
        <taxon>Fungi</taxon>
        <taxon>Dikarya</taxon>
        <taxon>Ascomycota</taxon>
        <taxon>Pezizomycotina</taxon>
        <taxon>Eurotiomycetes</taxon>
        <taxon>Eurotiomycetidae</taxon>
        <taxon>Eurotiales</taxon>
        <taxon>Aspergillaceae</taxon>
        <taxon>Aspergillus</taxon>
        <taxon>Aspergillus subgen. Nidulantes</taxon>
    </lineage>
</organism>
<dbReference type="Pfam" id="PF24883">
    <property type="entry name" value="NPHP3_N"/>
    <property type="match status" value="1"/>
</dbReference>
<name>A0ABR4HEC1_9EURO</name>
<dbReference type="InterPro" id="IPR056884">
    <property type="entry name" value="NPHP3-like_N"/>
</dbReference>
<dbReference type="SUPFAM" id="SSF53167">
    <property type="entry name" value="Purine and uridine phosphorylases"/>
    <property type="match status" value="1"/>
</dbReference>
<dbReference type="Gene3D" id="3.40.50.1580">
    <property type="entry name" value="Nucleoside phosphorylase domain"/>
    <property type="match status" value="1"/>
</dbReference>
<dbReference type="PANTHER" id="PTHR46082:SF11">
    <property type="entry name" value="AAA+ ATPASE DOMAIN-CONTAINING PROTEIN-RELATED"/>
    <property type="match status" value="1"/>
</dbReference>
<evidence type="ECO:0000313" key="4">
    <source>
        <dbReference type="EMBL" id="KAL2813752.1"/>
    </source>
</evidence>
<feature type="domain" description="Nucleoside phosphorylase" evidence="2">
    <location>
        <begin position="67"/>
        <end position="300"/>
    </location>
</feature>